<accession>A0A7T2S530</accession>
<dbReference type="RefSeq" id="WP_183021962.1">
    <property type="nucleotide sequence ID" value="NZ_CP065668.1"/>
</dbReference>
<reference evidence="3 4" key="1">
    <citation type="submission" date="2020-12" db="EMBL/GenBank/DDBJ databases">
        <title>FDA dAtabase for Regulatory Grade micrObial Sequences (FDA-ARGOS): Supporting development and validation of Infectious Disease Dx tests.</title>
        <authorList>
            <person name="Sproer C."/>
            <person name="Gronow S."/>
            <person name="Severitt S."/>
            <person name="Schroder I."/>
            <person name="Tallon L."/>
            <person name="Sadzewicz L."/>
            <person name="Zhao X."/>
            <person name="Boylan J."/>
            <person name="Ott S."/>
            <person name="Bowen H."/>
            <person name="Vavikolanu K."/>
            <person name="Mehta A."/>
            <person name="Aluvathingal J."/>
            <person name="Nadendla S."/>
            <person name="Lowell S."/>
            <person name="Myers T."/>
            <person name="Yan Y."/>
            <person name="Sichtig H."/>
        </authorList>
    </citation>
    <scope>NUCLEOTIDE SEQUENCE [LARGE SCALE GENOMIC DNA]</scope>
    <source>
        <strain evidence="3 4">FDAARGOS_909</strain>
    </source>
</reference>
<dbReference type="EMBL" id="CP065668">
    <property type="protein sequence ID" value="QPS09024.1"/>
    <property type="molecule type" value="Genomic_DNA"/>
</dbReference>
<feature type="chain" id="PRO_5032606402" evidence="1">
    <location>
        <begin position="27"/>
        <end position="276"/>
    </location>
</feature>
<proteinExistence type="predicted"/>
<evidence type="ECO:0000313" key="3">
    <source>
        <dbReference type="EMBL" id="QPS09024.1"/>
    </source>
</evidence>
<dbReference type="Gene3D" id="2.50.20.10">
    <property type="entry name" value="Lipoprotein localisation LolA/LolB/LppX"/>
    <property type="match status" value="1"/>
</dbReference>
<evidence type="ECO:0000259" key="2">
    <source>
        <dbReference type="Pfam" id="PF17131"/>
    </source>
</evidence>
<dbReference type="CDD" id="cd16329">
    <property type="entry name" value="LolA_like"/>
    <property type="match status" value="1"/>
</dbReference>
<sequence length="276" mass="31338">MPCLCEKALRQTLATLLLAGSALAHAQGAPAAPAEAAGPAATAQPNARDIVQRARQADTHRDVYRRYQMTIERDGVVLRRGLESYSARLADESRGLLVFHEPTDARGIKYLTWNYDDIARDDDMWMFLPSERIVRRIAGSARRGSFMRSDLLNEDLQDRSVDDDTHQWLRREACGEAMCQVIESRPVRADVSEYSRRVTWVREDLWLPVKVEYMDRAGQLIKTASYLDFQRFGDAWSRTRTVVTSADGRSRTVLLAQETRINGGLPARLFEHASLR</sequence>
<dbReference type="Pfam" id="PF17131">
    <property type="entry name" value="LolA_like"/>
    <property type="match status" value="1"/>
</dbReference>
<keyword evidence="1" id="KW-0732">Signal</keyword>
<feature type="domain" description="Uncharacterized protein TP-0789" evidence="2">
    <location>
        <begin position="92"/>
        <end position="276"/>
    </location>
</feature>
<evidence type="ECO:0000256" key="1">
    <source>
        <dbReference type="SAM" id="SignalP"/>
    </source>
</evidence>
<dbReference type="Proteomes" id="UP000594778">
    <property type="component" value="Chromosome"/>
</dbReference>
<evidence type="ECO:0000313" key="4">
    <source>
        <dbReference type="Proteomes" id="UP000594778"/>
    </source>
</evidence>
<protein>
    <submittedName>
        <fullName evidence="3">Outer membrane lipoprotein-sorting protein</fullName>
    </submittedName>
</protein>
<gene>
    <name evidence="3" type="ORF">I6G66_02940</name>
</gene>
<feature type="signal peptide" evidence="1">
    <location>
        <begin position="1"/>
        <end position="26"/>
    </location>
</feature>
<keyword evidence="3" id="KW-0449">Lipoprotein</keyword>
<organism evidence="3 4">
    <name type="scientific">Delftia acidovorans</name>
    <name type="common">Pseudomonas acidovorans</name>
    <name type="synonym">Comamonas acidovorans</name>
    <dbReference type="NCBI Taxonomy" id="80866"/>
    <lineage>
        <taxon>Bacteria</taxon>
        <taxon>Pseudomonadati</taxon>
        <taxon>Pseudomonadota</taxon>
        <taxon>Betaproteobacteria</taxon>
        <taxon>Burkholderiales</taxon>
        <taxon>Comamonadaceae</taxon>
        <taxon>Delftia</taxon>
    </lineage>
</organism>
<dbReference type="InterPro" id="IPR033399">
    <property type="entry name" value="TP_0789-like"/>
</dbReference>
<dbReference type="AlphaFoldDB" id="A0A7T2S530"/>
<name>A0A7T2S530_DELAC</name>